<name>A0ABQ3KV07_9ALTE</name>
<accession>A0ABQ3KV07</accession>
<keyword evidence="3" id="KW-1185">Reference proteome</keyword>
<proteinExistence type="predicted"/>
<evidence type="ECO:0000256" key="1">
    <source>
        <dbReference type="SAM" id="SignalP"/>
    </source>
</evidence>
<organism evidence="2 3">
    <name type="scientific">Alishewanella longhuensis</name>
    <dbReference type="NCBI Taxonomy" id="1091037"/>
    <lineage>
        <taxon>Bacteria</taxon>
        <taxon>Pseudomonadati</taxon>
        <taxon>Pseudomonadota</taxon>
        <taxon>Gammaproteobacteria</taxon>
        <taxon>Alteromonadales</taxon>
        <taxon>Alteromonadaceae</taxon>
        <taxon>Alishewanella</taxon>
    </lineage>
</organism>
<comment type="caution">
    <text evidence="2">The sequence shown here is derived from an EMBL/GenBank/DDBJ whole genome shotgun (WGS) entry which is preliminary data.</text>
</comment>
<evidence type="ECO:0000313" key="3">
    <source>
        <dbReference type="Proteomes" id="UP000659697"/>
    </source>
</evidence>
<reference evidence="3" key="1">
    <citation type="journal article" date="2019" name="Int. J. Syst. Evol. Microbiol.">
        <title>The Global Catalogue of Microorganisms (GCM) 10K type strain sequencing project: providing services to taxonomists for standard genome sequencing and annotation.</title>
        <authorList>
            <consortium name="The Broad Institute Genomics Platform"/>
            <consortium name="The Broad Institute Genome Sequencing Center for Infectious Disease"/>
            <person name="Wu L."/>
            <person name="Ma J."/>
        </authorList>
    </citation>
    <scope>NUCLEOTIDE SEQUENCE [LARGE SCALE GENOMIC DNA]</scope>
    <source>
        <strain evidence="3">CGMCC 1.7003</strain>
    </source>
</reference>
<feature type="chain" id="PRO_5045748616" evidence="1">
    <location>
        <begin position="20"/>
        <end position="217"/>
    </location>
</feature>
<feature type="signal peptide" evidence="1">
    <location>
        <begin position="1"/>
        <end position="19"/>
    </location>
</feature>
<dbReference type="Proteomes" id="UP000659697">
    <property type="component" value="Unassembled WGS sequence"/>
</dbReference>
<protein>
    <submittedName>
        <fullName evidence="2">Uncharacterized protein</fullName>
    </submittedName>
</protein>
<evidence type="ECO:0000313" key="2">
    <source>
        <dbReference type="EMBL" id="GHG61709.1"/>
    </source>
</evidence>
<sequence length="217" mass="23543">MKKILLSSSLLLASFGSLAEDYSGHWRGVLELAPGAGIVLGVTLTAADNGYQLSLLSPNQHQQPILPTSMALEGTHLKFAADSLKASFEGNFAGETLQGFFTQGRAMPITLTRLTSQDLARLKHEQQWAGDLALGNNASLPLVLNVAVVAGDYHVTLDSPKQQSYGIPVDQFSVSENQLNFSAKMINASYQGQWQQDQWQGTFVQGRAMPLNLKKKP</sequence>
<keyword evidence="1" id="KW-0732">Signal</keyword>
<dbReference type="EMBL" id="BNAO01000001">
    <property type="protein sequence ID" value="GHG61709.1"/>
    <property type="molecule type" value="Genomic_DNA"/>
</dbReference>
<gene>
    <name evidence="2" type="ORF">GCM10010919_06450</name>
</gene>
<dbReference type="RefSeq" id="WP_189430093.1">
    <property type="nucleotide sequence ID" value="NZ_BNAO01000001.1"/>
</dbReference>